<sequence length="301" mass="33351">MQFKRVKRPVHGVLLLDKPFGYSSNQALQKVRWLFQAAKAGHTGSLDPMATGLLPLCLGEATKFSHFMLDADKCYRANIRLGSTTTTGDAEGEVLRTRPVEVTTEQLERVLAQLTGEIDQVPPMYSALKHAGKALYEYARAGIDIPRESRRISIYRMMLEQFEADHIQLVVECSKGTYIRTLAEDIGEALGCGAHLIGLRRLFSGHLHLRDAVTIEQLEALTLEARDQALLPVEATIQHLPALELDADSSFYLQQGQAVWKSGLTEAGPFRLYSPAGEFIGTGVQTEDGKLAPKRLLVRDH</sequence>
<evidence type="ECO:0000256" key="2">
    <source>
        <dbReference type="ARBA" id="ARBA00005642"/>
    </source>
</evidence>
<dbReference type="PANTHER" id="PTHR13767:SF2">
    <property type="entry name" value="PSEUDOURIDYLATE SYNTHASE TRUB1"/>
    <property type="match status" value="1"/>
</dbReference>
<evidence type="ECO:0000259" key="8">
    <source>
        <dbReference type="Pfam" id="PF16198"/>
    </source>
</evidence>
<dbReference type="Gene3D" id="2.30.130.10">
    <property type="entry name" value="PUA domain"/>
    <property type="match status" value="1"/>
</dbReference>
<dbReference type="CDD" id="cd02573">
    <property type="entry name" value="PseudoU_synth_EcTruB"/>
    <property type="match status" value="1"/>
</dbReference>
<evidence type="ECO:0000256" key="3">
    <source>
        <dbReference type="ARBA" id="ARBA00022694"/>
    </source>
</evidence>
<dbReference type="GO" id="GO:0160148">
    <property type="term" value="F:tRNA pseudouridine(55) synthase activity"/>
    <property type="evidence" value="ECO:0007669"/>
    <property type="project" value="UniProtKB-EC"/>
</dbReference>
<dbReference type="SUPFAM" id="SSF55120">
    <property type="entry name" value="Pseudouridine synthase"/>
    <property type="match status" value="1"/>
</dbReference>
<dbReference type="Proteomes" id="UP000275137">
    <property type="component" value="Unassembled WGS sequence"/>
</dbReference>
<keyword evidence="10" id="KW-1185">Reference proteome</keyword>
<dbReference type="CDD" id="cd21152">
    <property type="entry name" value="PUA_TruB_bacterial"/>
    <property type="match status" value="1"/>
</dbReference>
<dbReference type="EC" id="5.4.99.25" evidence="5"/>
<dbReference type="InterPro" id="IPR015947">
    <property type="entry name" value="PUA-like_sf"/>
</dbReference>
<comment type="catalytic activity">
    <reaction evidence="1 5">
        <text>uridine(55) in tRNA = pseudouridine(55) in tRNA</text>
        <dbReference type="Rhea" id="RHEA:42532"/>
        <dbReference type="Rhea" id="RHEA-COMP:10101"/>
        <dbReference type="Rhea" id="RHEA-COMP:10102"/>
        <dbReference type="ChEBI" id="CHEBI:65314"/>
        <dbReference type="ChEBI" id="CHEBI:65315"/>
        <dbReference type="EC" id="5.4.99.25"/>
    </reaction>
</comment>
<dbReference type="HAMAP" id="MF_01080">
    <property type="entry name" value="TruB_bact"/>
    <property type="match status" value="1"/>
</dbReference>
<accession>A0A3N0UZL2</accession>
<keyword evidence="4 5" id="KW-0413">Isomerase</keyword>
<keyword evidence="3 5" id="KW-0819">tRNA processing</keyword>
<dbReference type="PANTHER" id="PTHR13767">
    <property type="entry name" value="TRNA-PSEUDOURIDINE SYNTHASE"/>
    <property type="match status" value="1"/>
</dbReference>
<feature type="domain" description="tRNA pseudouridine synthase II TruB subfamily 1 C-terminal" evidence="7">
    <location>
        <begin position="241"/>
        <end position="297"/>
    </location>
</feature>
<dbReference type="AlphaFoldDB" id="A0A3N0UZL2"/>
<evidence type="ECO:0000259" key="7">
    <source>
        <dbReference type="Pfam" id="PF09157"/>
    </source>
</evidence>
<dbReference type="EMBL" id="RJVP01000004">
    <property type="protein sequence ID" value="ROH85691.1"/>
    <property type="molecule type" value="Genomic_DNA"/>
</dbReference>
<dbReference type="InterPro" id="IPR020103">
    <property type="entry name" value="PsdUridine_synth_cat_dom_sf"/>
</dbReference>
<dbReference type="InterPro" id="IPR002501">
    <property type="entry name" value="PsdUridine_synth_N"/>
</dbReference>
<comment type="similarity">
    <text evidence="2 5">Belongs to the pseudouridine synthase TruB family. Type 1 subfamily.</text>
</comment>
<comment type="caution">
    <text evidence="9">The sequence shown here is derived from an EMBL/GenBank/DDBJ whole genome shotgun (WGS) entry which is preliminary data.</text>
</comment>
<evidence type="ECO:0000256" key="1">
    <source>
        <dbReference type="ARBA" id="ARBA00000385"/>
    </source>
</evidence>
<dbReference type="InterPro" id="IPR014780">
    <property type="entry name" value="tRNA_psdUridine_synth_TruB"/>
</dbReference>
<feature type="active site" description="Nucleophile" evidence="5">
    <location>
        <position position="47"/>
    </location>
</feature>
<dbReference type="RefSeq" id="WP_123237470.1">
    <property type="nucleotide sequence ID" value="NZ_RJVP01000004.1"/>
</dbReference>
<evidence type="ECO:0000259" key="6">
    <source>
        <dbReference type="Pfam" id="PF01509"/>
    </source>
</evidence>
<dbReference type="GO" id="GO:0031119">
    <property type="term" value="P:tRNA pseudouridine synthesis"/>
    <property type="evidence" value="ECO:0007669"/>
    <property type="project" value="UniProtKB-UniRule"/>
</dbReference>
<protein>
    <recommendedName>
        <fullName evidence="5">tRNA pseudouridine synthase B</fullName>
        <ecNumber evidence="5">5.4.99.25</ecNumber>
    </recommendedName>
    <alternativeName>
        <fullName evidence="5">tRNA pseudouridine(55) synthase</fullName>
        <shortName evidence="5">Psi55 synthase</shortName>
    </alternativeName>
    <alternativeName>
        <fullName evidence="5">tRNA pseudouridylate synthase</fullName>
    </alternativeName>
    <alternativeName>
        <fullName evidence="5">tRNA-uridine isomerase</fullName>
    </alternativeName>
</protein>
<evidence type="ECO:0000256" key="5">
    <source>
        <dbReference type="HAMAP-Rule" id="MF_01080"/>
    </source>
</evidence>
<dbReference type="GO" id="GO:1990481">
    <property type="term" value="P:mRNA pseudouridine synthesis"/>
    <property type="evidence" value="ECO:0007669"/>
    <property type="project" value="TreeGrafter"/>
</dbReference>
<evidence type="ECO:0000313" key="10">
    <source>
        <dbReference type="Proteomes" id="UP000275137"/>
    </source>
</evidence>
<comment type="function">
    <text evidence="5">Responsible for synthesis of pseudouridine from uracil-55 in the psi GC loop of transfer RNAs.</text>
</comment>
<dbReference type="InterPro" id="IPR032819">
    <property type="entry name" value="TruB_C"/>
</dbReference>
<evidence type="ECO:0000313" key="9">
    <source>
        <dbReference type="EMBL" id="ROH85691.1"/>
    </source>
</evidence>
<dbReference type="InterPro" id="IPR036974">
    <property type="entry name" value="PUA_sf"/>
</dbReference>
<evidence type="ECO:0000256" key="4">
    <source>
        <dbReference type="ARBA" id="ARBA00023235"/>
    </source>
</evidence>
<dbReference type="Pfam" id="PF16198">
    <property type="entry name" value="TruB_C_2"/>
    <property type="match status" value="1"/>
</dbReference>
<dbReference type="FunFam" id="3.30.2350.10:FF:000011">
    <property type="entry name" value="tRNA pseudouridine synthase B"/>
    <property type="match status" value="1"/>
</dbReference>
<name>A0A3N0UZL2_9PROT</name>
<organism evidence="9 10">
    <name type="scientific">Pseudomethylobacillus aquaticus</name>
    <dbReference type="NCBI Taxonomy" id="2676064"/>
    <lineage>
        <taxon>Bacteria</taxon>
        <taxon>Pseudomonadati</taxon>
        <taxon>Pseudomonadota</taxon>
        <taxon>Betaproteobacteria</taxon>
        <taxon>Nitrosomonadales</taxon>
        <taxon>Methylophilaceae</taxon>
        <taxon>Pseudomethylobacillus</taxon>
    </lineage>
</organism>
<dbReference type="InterPro" id="IPR015240">
    <property type="entry name" value="tRNA_sdUridine_synth_fam1_C"/>
</dbReference>
<proteinExistence type="inferred from homology"/>
<dbReference type="Pfam" id="PF01509">
    <property type="entry name" value="TruB_N"/>
    <property type="match status" value="1"/>
</dbReference>
<gene>
    <name evidence="5 9" type="primary">truB</name>
    <name evidence="9" type="ORF">ED236_08035</name>
</gene>
<dbReference type="GO" id="GO:0003723">
    <property type="term" value="F:RNA binding"/>
    <property type="evidence" value="ECO:0007669"/>
    <property type="project" value="InterPro"/>
</dbReference>
<feature type="domain" description="tRNA pseudouridylate synthase B C-terminal" evidence="8">
    <location>
        <begin position="180"/>
        <end position="236"/>
    </location>
</feature>
<dbReference type="NCBIfam" id="TIGR00431">
    <property type="entry name" value="TruB"/>
    <property type="match status" value="1"/>
</dbReference>
<dbReference type="Pfam" id="PF09157">
    <property type="entry name" value="TruB-C_2"/>
    <property type="match status" value="1"/>
</dbReference>
<dbReference type="SUPFAM" id="SSF88697">
    <property type="entry name" value="PUA domain-like"/>
    <property type="match status" value="1"/>
</dbReference>
<feature type="domain" description="Pseudouridine synthase II N-terminal" evidence="6">
    <location>
        <begin position="32"/>
        <end position="179"/>
    </location>
</feature>
<dbReference type="Gene3D" id="3.30.2350.10">
    <property type="entry name" value="Pseudouridine synthase"/>
    <property type="match status" value="1"/>
</dbReference>
<reference evidence="9 10" key="1">
    <citation type="submission" date="2018-10" db="EMBL/GenBank/DDBJ databases">
        <authorList>
            <person name="Chen W.-M."/>
        </authorList>
    </citation>
    <scope>NUCLEOTIDE SEQUENCE [LARGE SCALE GENOMIC DNA]</scope>
    <source>
        <strain evidence="9 10">H-5</strain>
    </source>
</reference>